<gene>
    <name evidence="1" type="ORF">ACFFLS_04770</name>
</gene>
<dbReference type="EMBL" id="JBHLYW010000005">
    <property type="protein sequence ID" value="MFC0076339.1"/>
    <property type="molecule type" value="Genomic_DNA"/>
</dbReference>
<name>A0ABV6BLN8_9FLAO</name>
<keyword evidence="2" id="KW-1185">Reference proteome</keyword>
<proteinExistence type="predicted"/>
<protein>
    <submittedName>
        <fullName evidence="1">Uncharacterized protein</fullName>
    </submittedName>
</protein>
<organism evidence="1 2">
    <name type="scientific">Flavobacterium procerum</name>
    <dbReference type="NCBI Taxonomy" id="1455569"/>
    <lineage>
        <taxon>Bacteria</taxon>
        <taxon>Pseudomonadati</taxon>
        <taxon>Bacteroidota</taxon>
        <taxon>Flavobacteriia</taxon>
        <taxon>Flavobacteriales</taxon>
        <taxon>Flavobacteriaceae</taxon>
        <taxon>Flavobacterium</taxon>
    </lineage>
</organism>
<accession>A0ABV6BLN8</accession>
<reference evidence="1 2" key="1">
    <citation type="submission" date="2024-09" db="EMBL/GenBank/DDBJ databases">
        <authorList>
            <person name="Sun Q."/>
            <person name="Mori K."/>
        </authorList>
    </citation>
    <scope>NUCLEOTIDE SEQUENCE [LARGE SCALE GENOMIC DNA]</scope>
    <source>
        <strain evidence="1 2">CGMCC 1.12926</strain>
    </source>
</reference>
<sequence length="277" mass="32505">MKKTILFLILLLCFSCKDTTRKSSVKKTDSKSTKAIEQKNIKVTNTIDADSLELNEVLIGALKTAKANIHKNYFKKEYHTLSKKRTYQVTVNMEFGSLFSKKYKHLIVHLGTENGTSINVYKLKNNDFKFLFYRNDGSAYMNDTLRDVNGDNKKDFLVHWYPLAGCCLRNVYNVYLFKEEDGTFTKDFEFINPTFYPKEKIIRGVNYGYMASLYKYKWNKHSVDTLEFIIKDTANNSQYYITKKSDYNRPPIVKSKIVSKLPKEYRNIDDIDWFDAN</sequence>
<dbReference type="Proteomes" id="UP001589734">
    <property type="component" value="Unassembled WGS sequence"/>
</dbReference>
<evidence type="ECO:0000313" key="2">
    <source>
        <dbReference type="Proteomes" id="UP001589734"/>
    </source>
</evidence>
<comment type="caution">
    <text evidence="1">The sequence shown here is derived from an EMBL/GenBank/DDBJ whole genome shotgun (WGS) entry which is preliminary data.</text>
</comment>
<dbReference type="RefSeq" id="WP_379684060.1">
    <property type="nucleotide sequence ID" value="NZ_JBHLYW010000005.1"/>
</dbReference>
<evidence type="ECO:0000313" key="1">
    <source>
        <dbReference type="EMBL" id="MFC0076339.1"/>
    </source>
</evidence>